<proteinExistence type="predicted"/>
<comment type="caution">
    <text evidence="2">The sequence shown here is derived from an EMBL/GenBank/DDBJ whole genome shotgun (WGS) entry which is preliminary data.</text>
</comment>
<organism evidence="2 3">
    <name type="scientific">Paramecium primaurelia</name>
    <dbReference type="NCBI Taxonomy" id="5886"/>
    <lineage>
        <taxon>Eukaryota</taxon>
        <taxon>Sar</taxon>
        <taxon>Alveolata</taxon>
        <taxon>Ciliophora</taxon>
        <taxon>Intramacronucleata</taxon>
        <taxon>Oligohymenophorea</taxon>
        <taxon>Peniculida</taxon>
        <taxon>Parameciidae</taxon>
        <taxon>Paramecium</taxon>
    </lineage>
</organism>
<dbReference type="Proteomes" id="UP000688137">
    <property type="component" value="Unassembled WGS sequence"/>
</dbReference>
<dbReference type="EMBL" id="CAJJDM010000070">
    <property type="protein sequence ID" value="CAD8082416.1"/>
    <property type="molecule type" value="Genomic_DNA"/>
</dbReference>
<name>A0A8S1MYC3_PARPR</name>
<protein>
    <recommendedName>
        <fullName evidence="1">Myb-like domain-containing protein</fullName>
    </recommendedName>
</protein>
<evidence type="ECO:0000259" key="1">
    <source>
        <dbReference type="Pfam" id="PF00249"/>
    </source>
</evidence>
<sequence length="112" mass="13467">MPLIDSEVTKYQCDAQDSSKKIQKKSGHWKQEEHESYLRFLQENANHNKGQRLFKRMSQVIGTRTPSQCRSHHQKFNPQKPCDKITQIKILKTKQLVRQYMNRHKEKDEEEE</sequence>
<feature type="domain" description="Myb-like" evidence="1">
    <location>
        <begin position="27"/>
        <end position="75"/>
    </location>
</feature>
<keyword evidence="3" id="KW-1185">Reference proteome</keyword>
<dbReference type="InterPro" id="IPR001005">
    <property type="entry name" value="SANT/Myb"/>
</dbReference>
<dbReference type="CDD" id="cd00167">
    <property type="entry name" value="SANT"/>
    <property type="match status" value="1"/>
</dbReference>
<dbReference type="AlphaFoldDB" id="A0A8S1MYC3"/>
<evidence type="ECO:0000313" key="2">
    <source>
        <dbReference type="EMBL" id="CAD8082416.1"/>
    </source>
</evidence>
<dbReference type="Pfam" id="PF00249">
    <property type="entry name" value="Myb_DNA-binding"/>
    <property type="match status" value="1"/>
</dbReference>
<dbReference type="OMA" id="QKPCDKI"/>
<reference evidence="2" key="1">
    <citation type="submission" date="2021-01" db="EMBL/GenBank/DDBJ databases">
        <authorList>
            <consortium name="Genoscope - CEA"/>
            <person name="William W."/>
        </authorList>
    </citation>
    <scope>NUCLEOTIDE SEQUENCE</scope>
</reference>
<gene>
    <name evidence="2" type="ORF">PPRIM_AZ9-3.1.T0670243</name>
</gene>
<evidence type="ECO:0000313" key="3">
    <source>
        <dbReference type="Proteomes" id="UP000688137"/>
    </source>
</evidence>
<accession>A0A8S1MYC3</accession>